<feature type="transmembrane region" description="Helical" evidence="1">
    <location>
        <begin position="62"/>
        <end position="80"/>
    </location>
</feature>
<dbReference type="RefSeq" id="WP_183358438.1">
    <property type="nucleotide sequence ID" value="NZ_BAABKR010000016.1"/>
</dbReference>
<feature type="transmembrane region" description="Helical" evidence="1">
    <location>
        <begin position="36"/>
        <end position="56"/>
    </location>
</feature>
<protein>
    <submittedName>
        <fullName evidence="2">Uncharacterized protein</fullName>
    </submittedName>
</protein>
<keyword evidence="3" id="KW-1185">Reference proteome</keyword>
<accession>A0A7W5XLD9</accession>
<keyword evidence="1" id="KW-0472">Membrane</keyword>
<evidence type="ECO:0000313" key="3">
    <source>
        <dbReference type="Proteomes" id="UP000547528"/>
    </source>
</evidence>
<feature type="transmembrane region" description="Helical" evidence="1">
    <location>
        <begin position="143"/>
        <end position="166"/>
    </location>
</feature>
<comment type="caution">
    <text evidence="2">The sequence shown here is derived from an EMBL/GenBank/DDBJ whole genome shotgun (WGS) entry which is preliminary data.</text>
</comment>
<name>A0A7W5XLD9_9MICC</name>
<keyword evidence="1" id="KW-0812">Transmembrane</keyword>
<dbReference type="EMBL" id="JACIBT010000006">
    <property type="protein sequence ID" value="MBB3668015.1"/>
    <property type="molecule type" value="Genomic_DNA"/>
</dbReference>
<dbReference type="Proteomes" id="UP000547528">
    <property type="component" value="Unassembled WGS sequence"/>
</dbReference>
<sequence>MAPRRHVRASVEERMLGAEVDLADERERATFTEGGTYGMFIGMYLTYLIALVFALFGHLLVPFVLLALGVMPAMVTLTYAEKRGVDAFAILARGGSRASTLSGVATLTILLLISGAMMVTTFTGSGLLEFELSQTWSDRLSSAGSGAAIGTGIGAAMGYLAALWVVMRRRKQQNEPDHDEE</sequence>
<evidence type="ECO:0000313" key="2">
    <source>
        <dbReference type="EMBL" id="MBB3668015.1"/>
    </source>
</evidence>
<evidence type="ECO:0000256" key="1">
    <source>
        <dbReference type="SAM" id="Phobius"/>
    </source>
</evidence>
<dbReference type="AlphaFoldDB" id="A0A7W5XLD9"/>
<reference evidence="2 3" key="1">
    <citation type="submission" date="2020-08" db="EMBL/GenBank/DDBJ databases">
        <title>Sequencing the genomes of 1000 actinobacteria strains.</title>
        <authorList>
            <person name="Klenk H.-P."/>
        </authorList>
    </citation>
    <scope>NUCLEOTIDE SEQUENCE [LARGE SCALE GENOMIC DNA]</scope>
    <source>
        <strain evidence="2 3">DSM 28238</strain>
    </source>
</reference>
<organism evidence="2 3">
    <name type="scientific">Garicola koreensis</name>
    <dbReference type="NCBI Taxonomy" id="1262554"/>
    <lineage>
        <taxon>Bacteria</taxon>
        <taxon>Bacillati</taxon>
        <taxon>Actinomycetota</taxon>
        <taxon>Actinomycetes</taxon>
        <taxon>Micrococcales</taxon>
        <taxon>Micrococcaceae</taxon>
        <taxon>Garicola</taxon>
    </lineage>
</organism>
<gene>
    <name evidence="2" type="ORF">FHX47_001644</name>
</gene>
<keyword evidence="1" id="KW-1133">Transmembrane helix</keyword>
<feature type="transmembrane region" description="Helical" evidence="1">
    <location>
        <begin position="101"/>
        <end position="123"/>
    </location>
</feature>
<proteinExistence type="predicted"/>